<evidence type="ECO:0000313" key="4">
    <source>
        <dbReference type="EMBL" id="OXS39103.1"/>
    </source>
</evidence>
<dbReference type="Gene3D" id="2.10.270.10">
    <property type="entry name" value="Cholin Binding"/>
    <property type="match status" value="7"/>
</dbReference>
<dbReference type="PROSITE" id="PS51170">
    <property type="entry name" value="CW"/>
    <property type="match status" value="2"/>
</dbReference>
<dbReference type="Pfam" id="PF01473">
    <property type="entry name" value="Choline_bind_1"/>
    <property type="match status" value="4"/>
</dbReference>
<reference evidence="4 5" key="1">
    <citation type="submission" date="2016-03" db="EMBL/GenBank/DDBJ databases">
        <title>Sequencing of Lactobacillus Species from Commercial Turkeys.</title>
        <authorList>
            <person name="Johnson T.J."/>
            <person name="Youmans B.P."/>
            <person name="Case K.A."/>
        </authorList>
    </citation>
    <scope>NUCLEOTIDE SEQUENCE [LARGE SCALE GENOMIC DNA]</scope>
    <source>
        <strain evidence="4 5">UMNLA1</strain>
    </source>
</reference>
<dbReference type="AlphaFoldDB" id="A0A231QJ84"/>
<sequence>MAKGLQTIANAKYLFGNDGKMQTGQRNLGGYWYNFDQVTGKMSTGFTHLKDQNKTVYYNAQGQMQYGQQNIGGHWYLFDKVTGEMKTGFQYIADQKKTVYYNQDGQMLYGFQKIGKATYYFDPALGTRATGQKNINNHWYYFNGSGVMATGFTYLPDQKKKVYYNEAGQMLYGFQTIKGKTYYLDPVTGTLATGQKNINNHWYNFNPETGELALGFTYLPSEKKTVYYNEAGQMLYGSQIIAGNQYYFDLTTGAMKQDELVYNQKAKGLSYYGKDGKQVKGQVTISNQKYDFTNGYLKVAKQQLVTFKNKTYLVSGAQVITGQQQFNNHWYYFNPTTGEMATGLTYLPDQKKTVYYNGAGQMQYGQQNIAKHWYYFNPATGAMATGLTYLPDQKKTVYYNAQGQMQYGQQNIGGHWYLFDSVTGAMKTGFQDIADQNKTVYYNQAGQMQYGRQNINGHWYYFDTNTGNMQRGWKLAGRDWYYYDAKTGQMQTGNLTINGVNYSLDGNGKQILNYSVDYTYALAAGEGDDATAANNYIVLHEVGVDTGAAVNASYFKHNLNSSETYVTFVIGDGGKVYQVGTPGQVSWGAGYNANHNAPVQIELGRTWNSRQFWQDYTTYVRVARDMAGKYGIPLSLDAGGAGTPGIKSHNWVSHNIWGDHVDPYGYLARFGVTKDKLAHDLLYGI</sequence>
<feature type="repeat" description="Cell wall-binding" evidence="2">
    <location>
        <begin position="129"/>
        <end position="148"/>
    </location>
</feature>
<evidence type="ECO:0000256" key="2">
    <source>
        <dbReference type="PROSITE-ProRule" id="PRU00591"/>
    </source>
</evidence>
<evidence type="ECO:0000313" key="5">
    <source>
        <dbReference type="Proteomes" id="UP000215261"/>
    </source>
</evidence>
<dbReference type="SUPFAM" id="SSF55846">
    <property type="entry name" value="N-acetylmuramoyl-L-alanine amidase-like"/>
    <property type="match status" value="1"/>
</dbReference>
<dbReference type="Gene3D" id="3.40.80.10">
    <property type="entry name" value="Peptidoglycan recognition protein-like"/>
    <property type="match status" value="1"/>
</dbReference>
<dbReference type="GO" id="GO:0009253">
    <property type="term" value="P:peptidoglycan catabolic process"/>
    <property type="evidence" value="ECO:0007669"/>
    <property type="project" value="InterPro"/>
</dbReference>
<organism evidence="4 5">
    <name type="scientific">Ligilactobacillus agilis</name>
    <dbReference type="NCBI Taxonomy" id="1601"/>
    <lineage>
        <taxon>Bacteria</taxon>
        <taxon>Bacillati</taxon>
        <taxon>Bacillota</taxon>
        <taxon>Bacilli</taxon>
        <taxon>Lactobacillales</taxon>
        <taxon>Lactobacillaceae</taxon>
        <taxon>Ligilactobacillus</taxon>
    </lineage>
</organism>
<dbReference type="InterPro" id="IPR018337">
    <property type="entry name" value="Cell_wall/Cho-bd_repeat"/>
</dbReference>
<dbReference type="InterPro" id="IPR002502">
    <property type="entry name" value="Amidase_domain"/>
</dbReference>
<dbReference type="SUPFAM" id="SSF69360">
    <property type="entry name" value="Cell wall binding repeat"/>
    <property type="match status" value="4"/>
</dbReference>
<feature type="repeat" description="Cell wall-binding" evidence="2">
    <location>
        <begin position="449"/>
        <end position="468"/>
    </location>
</feature>
<keyword evidence="1" id="KW-0677">Repeat</keyword>
<accession>A0A231QJ84</accession>
<dbReference type="Pfam" id="PF19127">
    <property type="entry name" value="Choline_bind_3"/>
    <property type="match status" value="3"/>
</dbReference>
<comment type="caution">
    <text evidence="4">The sequence shown here is derived from an EMBL/GenBank/DDBJ whole genome shotgun (WGS) entry which is preliminary data.</text>
</comment>
<feature type="domain" description="N-acetylmuramoyl-L-alanine amidase" evidence="3">
    <location>
        <begin position="524"/>
        <end position="664"/>
    </location>
</feature>
<dbReference type="CDD" id="cd06583">
    <property type="entry name" value="PGRP"/>
    <property type="match status" value="1"/>
</dbReference>
<protein>
    <recommendedName>
        <fullName evidence="3">N-acetylmuramoyl-L-alanine amidase domain-containing protein</fullName>
    </recommendedName>
</protein>
<proteinExistence type="predicted"/>
<gene>
    <name evidence="4" type="ORF">AYP69_00625</name>
</gene>
<evidence type="ECO:0000256" key="1">
    <source>
        <dbReference type="ARBA" id="ARBA00022737"/>
    </source>
</evidence>
<dbReference type="SMART" id="SM00644">
    <property type="entry name" value="Ami_2"/>
    <property type="match status" value="1"/>
</dbReference>
<name>A0A231QJ84_9LACO</name>
<dbReference type="GO" id="GO:0008745">
    <property type="term" value="F:N-acetylmuramoyl-L-alanine amidase activity"/>
    <property type="evidence" value="ECO:0007669"/>
    <property type="project" value="InterPro"/>
</dbReference>
<dbReference type="EMBL" id="LUGO01000065">
    <property type="protein sequence ID" value="OXS39103.1"/>
    <property type="molecule type" value="Genomic_DNA"/>
</dbReference>
<dbReference type="Proteomes" id="UP000215261">
    <property type="component" value="Unassembled WGS sequence"/>
</dbReference>
<dbReference type="Pfam" id="PF01510">
    <property type="entry name" value="Amidase_2"/>
    <property type="match status" value="1"/>
</dbReference>
<dbReference type="InterPro" id="IPR036505">
    <property type="entry name" value="Amidase/PGRP_sf"/>
</dbReference>
<evidence type="ECO:0000259" key="3">
    <source>
        <dbReference type="SMART" id="SM00644"/>
    </source>
</evidence>